<evidence type="ECO:0000256" key="2">
    <source>
        <dbReference type="ARBA" id="ARBA00006484"/>
    </source>
</evidence>
<dbReference type="SUPFAM" id="SSF51735">
    <property type="entry name" value="NAD(P)-binding Rossmann-fold domains"/>
    <property type="match status" value="1"/>
</dbReference>
<keyword evidence="3" id="KW-0964">Secreted</keyword>
<dbReference type="InterPro" id="IPR050259">
    <property type="entry name" value="SDR"/>
</dbReference>
<dbReference type="AlphaFoldDB" id="A0A1H4IG92"/>
<dbReference type="FunFam" id="3.40.50.720:FF:000084">
    <property type="entry name" value="Short-chain dehydrogenase reductase"/>
    <property type="match status" value="1"/>
</dbReference>
<dbReference type="Pfam" id="PF13561">
    <property type="entry name" value="adh_short_C2"/>
    <property type="match status" value="1"/>
</dbReference>
<accession>A0A1H4IG92</accession>
<reference evidence="8" key="1">
    <citation type="submission" date="2016-10" db="EMBL/GenBank/DDBJ databases">
        <authorList>
            <person name="Varghese N."/>
            <person name="Submissions S."/>
        </authorList>
    </citation>
    <scope>NUCLEOTIDE SEQUENCE [LARGE SCALE GENOMIC DNA]</scope>
    <source>
        <strain evidence="8">DSM 44498</strain>
    </source>
</reference>
<dbReference type="InterPro" id="IPR020904">
    <property type="entry name" value="Sc_DH/Rdtase_CS"/>
</dbReference>
<dbReference type="Gene3D" id="3.40.50.720">
    <property type="entry name" value="NAD(P)-binding Rossmann-like Domain"/>
    <property type="match status" value="1"/>
</dbReference>
<comment type="catalytic activity">
    <reaction evidence="6">
        <text>a (3R)-hydroxyacyl-[ACP] + NADP(+) = a 3-oxoacyl-[ACP] + NADPH + H(+)</text>
        <dbReference type="Rhea" id="RHEA:17397"/>
        <dbReference type="Rhea" id="RHEA-COMP:9916"/>
        <dbReference type="Rhea" id="RHEA-COMP:9945"/>
        <dbReference type="ChEBI" id="CHEBI:15378"/>
        <dbReference type="ChEBI" id="CHEBI:57783"/>
        <dbReference type="ChEBI" id="CHEBI:58349"/>
        <dbReference type="ChEBI" id="CHEBI:78776"/>
        <dbReference type="ChEBI" id="CHEBI:78827"/>
        <dbReference type="EC" id="1.1.1.100"/>
    </reaction>
    <physiologicalReaction direction="right-to-left" evidence="6">
        <dbReference type="Rhea" id="RHEA:17399"/>
    </physiologicalReaction>
</comment>
<keyword evidence="3" id="KW-0134">Cell wall</keyword>
<gene>
    <name evidence="7" type="ORF">SAMN04490239_0652</name>
</gene>
<proteinExistence type="inferred from homology"/>
<evidence type="ECO:0000256" key="1">
    <source>
        <dbReference type="ARBA" id="ARBA00004191"/>
    </source>
</evidence>
<dbReference type="InterPro" id="IPR036291">
    <property type="entry name" value="NAD(P)-bd_dom_sf"/>
</dbReference>
<dbReference type="PROSITE" id="PS00061">
    <property type="entry name" value="ADH_SHORT"/>
    <property type="match status" value="1"/>
</dbReference>
<dbReference type="OrthoDB" id="9786435at2"/>
<evidence type="ECO:0000256" key="4">
    <source>
        <dbReference type="ARBA" id="ARBA00023002"/>
    </source>
</evidence>
<dbReference type="PRINTS" id="PR00080">
    <property type="entry name" value="SDRFAMILY"/>
</dbReference>
<keyword evidence="4" id="KW-0560">Oxidoreductase</keyword>
<dbReference type="PRINTS" id="PR00081">
    <property type="entry name" value="GDHRDH"/>
</dbReference>
<sequence>MTTQQHQQGRIALVTGGTQGIGRAIAQRLAADGARVGVNGRSENASMKAVVEQIDGFPVPADMSDPATIRSAVAAIERSEGSVDILVCNAAYMCMGALGEHPEEDWWKIVETNLTGTFHTIQAVLPGMRRRGRGNIVIVTSEWGVTGWPRATAYAASKSGLIALTKSLGRELAPENIIVNAVAPGVIDTPQLEVDAADAQISLTDMHAQYAHDIPVGRIGRPDEITAAVALLAHKENGAYVGQTIQINGGTTRCRA</sequence>
<evidence type="ECO:0000313" key="7">
    <source>
        <dbReference type="EMBL" id="SEB33124.1"/>
    </source>
</evidence>
<dbReference type="InterPro" id="IPR002347">
    <property type="entry name" value="SDR_fam"/>
</dbReference>
<dbReference type="PANTHER" id="PTHR42879">
    <property type="entry name" value="3-OXOACYL-(ACYL-CARRIER-PROTEIN) REDUCTASE"/>
    <property type="match status" value="1"/>
</dbReference>
<dbReference type="GO" id="GO:0004316">
    <property type="term" value="F:3-oxoacyl-[acyl-carrier-protein] reductase (NADPH) activity"/>
    <property type="evidence" value="ECO:0007669"/>
    <property type="project" value="UniProtKB-EC"/>
</dbReference>
<evidence type="ECO:0000256" key="3">
    <source>
        <dbReference type="ARBA" id="ARBA00022512"/>
    </source>
</evidence>
<dbReference type="GO" id="GO:0032787">
    <property type="term" value="P:monocarboxylic acid metabolic process"/>
    <property type="evidence" value="ECO:0007669"/>
    <property type="project" value="UniProtKB-ARBA"/>
</dbReference>
<name>A0A1H4IG92_9NOCA</name>
<evidence type="ECO:0000256" key="6">
    <source>
        <dbReference type="ARBA" id="ARBA00047400"/>
    </source>
</evidence>
<dbReference type="Proteomes" id="UP000183561">
    <property type="component" value="Unassembled WGS sequence"/>
</dbReference>
<dbReference type="RefSeq" id="WP_072949133.1">
    <property type="nucleotide sequence ID" value="NZ_FNSV01000004.1"/>
</dbReference>
<evidence type="ECO:0000313" key="8">
    <source>
        <dbReference type="Proteomes" id="UP000183561"/>
    </source>
</evidence>
<comment type="subcellular location">
    <subcellularLocation>
        <location evidence="1">Secreted</location>
        <location evidence="1">Cell wall</location>
    </subcellularLocation>
</comment>
<organism evidence="7 8">
    <name type="scientific">Rhodococcus koreensis</name>
    <dbReference type="NCBI Taxonomy" id="99653"/>
    <lineage>
        <taxon>Bacteria</taxon>
        <taxon>Bacillati</taxon>
        <taxon>Actinomycetota</taxon>
        <taxon>Actinomycetes</taxon>
        <taxon>Mycobacteriales</taxon>
        <taxon>Nocardiaceae</taxon>
        <taxon>Rhodococcus</taxon>
    </lineage>
</organism>
<dbReference type="PANTHER" id="PTHR42879:SF2">
    <property type="entry name" value="3-OXOACYL-[ACYL-CARRIER-PROTEIN] REDUCTASE FABG"/>
    <property type="match status" value="1"/>
</dbReference>
<comment type="similarity">
    <text evidence="2">Belongs to the short-chain dehydrogenases/reductases (SDR) family.</text>
</comment>
<dbReference type="EMBL" id="FNSV01000004">
    <property type="protein sequence ID" value="SEB33124.1"/>
    <property type="molecule type" value="Genomic_DNA"/>
</dbReference>
<evidence type="ECO:0000256" key="5">
    <source>
        <dbReference type="ARBA" id="ARBA00040781"/>
    </source>
</evidence>
<protein>
    <recommendedName>
        <fullName evidence="5">3-oxoacyl-[acyl-carrier-protein] reductase MabA</fullName>
    </recommendedName>
</protein>
<keyword evidence="8" id="KW-1185">Reference proteome</keyword>